<evidence type="ECO:0000259" key="10">
    <source>
        <dbReference type="PROSITE" id="PS51259"/>
    </source>
</evidence>
<dbReference type="SUPFAM" id="SSF49562">
    <property type="entry name" value="C2 domain (Calcium/lipid-binding domain, CaLB)"/>
    <property type="match status" value="2"/>
</dbReference>
<keyword evidence="6" id="KW-0963">Cytoplasm</keyword>
<dbReference type="GO" id="GO:0005770">
    <property type="term" value="C:late endosome"/>
    <property type="evidence" value="ECO:0007669"/>
    <property type="project" value="UniProtKB-SubCell"/>
</dbReference>
<evidence type="ECO:0000259" key="9">
    <source>
        <dbReference type="PROSITE" id="PS51258"/>
    </source>
</evidence>
<dbReference type="AlphaFoldDB" id="A0A9Q1C2Q2"/>
<dbReference type="Pfam" id="PF06292">
    <property type="entry name" value="MUN"/>
    <property type="match status" value="1"/>
</dbReference>
<feature type="domain" description="C2" evidence="8">
    <location>
        <begin position="61"/>
        <end position="211"/>
    </location>
</feature>
<evidence type="ECO:0000256" key="6">
    <source>
        <dbReference type="ARBA" id="ARBA00022490"/>
    </source>
</evidence>
<dbReference type="InterPro" id="IPR014772">
    <property type="entry name" value="Munc13_dom-2"/>
</dbReference>
<feature type="domain" description="C2" evidence="8">
    <location>
        <begin position="918"/>
        <end position="1043"/>
    </location>
</feature>
<comment type="subcellular location">
    <subcellularLocation>
        <location evidence="2">Cytoplasm</location>
    </subcellularLocation>
    <subcellularLocation>
        <location evidence="3">Late endosome</location>
    </subcellularLocation>
    <subcellularLocation>
        <location evidence="1">Recycling endosome</location>
    </subcellularLocation>
</comment>
<evidence type="ECO:0000313" key="12">
    <source>
        <dbReference type="Proteomes" id="UP001152320"/>
    </source>
</evidence>
<comment type="similarity">
    <text evidence="4">Belongs to the unc-13 family.</text>
</comment>
<dbReference type="InterPro" id="IPR035892">
    <property type="entry name" value="C2_domain_sf"/>
</dbReference>
<reference evidence="11" key="1">
    <citation type="submission" date="2021-10" db="EMBL/GenBank/DDBJ databases">
        <title>Tropical sea cucumber genome reveals ecological adaptation and Cuvierian tubules defense mechanism.</title>
        <authorList>
            <person name="Chen T."/>
        </authorList>
    </citation>
    <scope>NUCLEOTIDE SEQUENCE</scope>
    <source>
        <strain evidence="11">Nanhai2018</strain>
        <tissue evidence="11">Muscle</tissue>
    </source>
</reference>
<dbReference type="PANTHER" id="PTHR45999">
    <property type="entry name" value="UNC-13-4A, ISOFORM B"/>
    <property type="match status" value="1"/>
</dbReference>
<keyword evidence="5" id="KW-0268">Exocytosis</keyword>
<dbReference type="PANTHER" id="PTHR45999:SF4">
    <property type="entry name" value="UNC-13-4A, ISOFORM B"/>
    <property type="match status" value="1"/>
</dbReference>
<evidence type="ECO:0000256" key="1">
    <source>
        <dbReference type="ARBA" id="ARBA00004172"/>
    </source>
</evidence>
<gene>
    <name evidence="11" type="ORF">HOLleu_17836</name>
</gene>
<dbReference type="PROSITE" id="PS50004">
    <property type="entry name" value="C2"/>
    <property type="match status" value="2"/>
</dbReference>
<dbReference type="Pfam" id="PF00168">
    <property type="entry name" value="C2"/>
    <property type="match status" value="3"/>
</dbReference>
<sequence length="1094" mass="123963">MAEVSENCSDIPHLSTREIEALYSSSLYSIIHRLGVKGEKATPPKQQLFLYLQSVLDISKDNHESHLEAVEQTEPPLSVLTVTVLGAKDLVPKDSNGLSDPFCMMGCIPGDSRRTGVSAASCVSKDLRALLLEKHLAPELVKVTSIKKKTLNPVWNESYEFEIENTDSNVFQLEVWDQDEATTMADTIKAAGKVPDLKGFGRLFKEVAKTSRKGSTSLNDFEGVAVIPLNSIPCNGMEDWFPLQGKTPKKYYGEVKLRFHWTHRNFEHAMHILSADQALQTLWYKCVHYEASSRKKQNPKDDWNGQLSPLGKSLLLQYAVQHAVPVEEQAVSQWIAYSQSCCLPVLQYTTIHSLLQQLSCSSKPVIKEKDKPIVRGGLYRFISISVSRLEKQRSLFPGNDVDAMVRLSVMLKCLNESFILDKGLQLKLYQAGIKPSIVAAIKADCCALYLTMKSDAEKMVDGNDPSRAVTCLARLTEAMREHVRKDLGPMAHVYKQVVSLDFIDILHRQFGELSFEVEGIWLIQDFKVMQDVRSALQDASKANLSLDESLDASSSLFQLYQALKTFDAIYICEDSSADPTPTAKFYLVFKKTVERWFHLTKQESMERIKKAVELDQMNTMDSMVKHSTSAVDVMNCISLFSAFWNKLGWPDPSGEYVFATCVTDYICDCALEYGRLIHQKLTVNGFYDTEGRFDVTDQLCIAINNLEEVRQGIANLYEALHLDGVVARLEKEHGQQSRMTCERTLATMLDSADEDIRNRIGKIVCHACKLMKRDIHKCIEDIVLAPTDVSGEKVVVPILEYMDSNLITLHSFVVENNFKRILGELWLVVLEEIQIIVNSRSMNLHEHSDCVRRVLASLKILQDFFHADGKGLEADEMQGEEYSQLRMQLENFLVPTPELIQNLYQAKLLEQEEMEDEPLGRISVQCAFNKKTQKLQVQVMNATNLKPLDSNGQSDPFVKVQLKPLHLFPDLPTLKTKVQKKTLHPIFDELFEFDVTPEQCLLPGACIQFRIMDQDFLKSEVEGEVFVSLNEVKGLTEKLKGTLNDLPALSPPLMSAKDQDKTSQILETLKCRQNDKEAQDFWKGWTKRHKQKDR</sequence>
<dbReference type="Proteomes" id="UP001152320">
    <property type="component" value="Chromosome 8"/>
</dbReference>
<keyword evidence="7" id="KW-0967">Endosome</keyword>
<protein>
    <submittedName>
        <fullName evidence="11">BAI1-associated protein 3</fullName>
    </submittedName>
</protein>
<organism evidence="11 12">
    <name type="scientific">Holothuria leucospilota</name>
    <name type="common">Black long sea cucumber</name>
    <name type="synonym">Mertensiothuria leucospilota</name>
    <dbReference type="NCBI Taxonomy" id="206669"/>
    <lineage>
        <taxon>Eukaryota</taxon>
        <taxon>Metazoa</taxon>
        <taxon>Echinodermata</taxon>
        <taxon>Eleutherozoa</taxon>
        <taxon>Echinozoa</taxon>
        <taxon>Holothuroidea</taxon>
        <taxon>Aspidochirotacea</taxon>
        <taxon>Aspidochirotida</taxon>
        <taxon>Holothuriidae</taxon>
        <taxon>Holothuria</taxon>
    </lineage>
</organism>
<keyword evidence="12" id="KW-1185">Reference proteome</keyword>
<dbReference type="Gene3D" id="2.60.40.150">
    <property type="entry name" value="C2 domain"/>
    <property type="match status" value="2"/>
</dbReference>
<proteinExistence type="inferred from homology"/>
<evidence type="ECO:0000313" key="11">
    <source>
        <dbReference type="EMBL" id="KAJ8037100.1"/>
    </source>
</evidence>
<dbReference type="GO" id="GO:0099503">
    <property type="term" value="C:secretory vesicle"/>
    <property type="evidence" value="ECO:0007669"/>
    <property type="project" value="TreeGrafter"/>
</dbReference>
<feature type="domain" description="MHD1" evidence="9">
    <location>
        <begin position="557"/>
        <end position="677"/>
    </location>
</feature>
<dbReference type="GO" id="GO:0006887">
    <property type="term" value="P:exocytosis"/>
    <property type="evidence" value="ECO:0007669"/>
    <property type="project" value="UniProtKB-KW"/>
</dbReference>
<evidence type="ECO:0000256" key="3">
    <source>
        <dbReference type="ARBA" id="ARBA00004603"/>
    </source>
</evidence>
<accession>A0A9Q1C2Q2</accession>
<comment type="caution">
    <text evidence="11">The sequence shown here is derived from an EMBL/GenBank/DDBJ whole genome shotgun (WGS) entry which is preliminary data.</text>
</comment>
<feature type="domain" description="MHD2" evidence="10">
    <location>
        <begin position="792"/>
        <end position="903"/>
    </location>
</feature>
<evidence type="ECO:0000256" key="5">
    <source>
        <dbReference type="ARBA" id="ARBA00022483"/>
    </source>
</evidence>
<name>A0A9Q1C2Q2_HOLLE</name>
<dbReference type="PROSITE" id="PS51259">
    <property type="entry name" value="MHD2"/>
    <property type="match status" value="1"/>
</dbReference>
<dbReference type="EMBL" id="JAIZAY010000008">
    <property type="protein sequence ID" value="KAJ8037100.1"/>
    <property type="molecule type" value="Genomic_DNA"/>
</dbReference>
<dbReference type="Gene3D" id="1.20.58.1100">
    <property type="match status" value="1"/>
</dbReference>
<evidence type="ECO:0000259" key="8">
    <source>
        <dbReference type="PROSITE" id="PS50004"/>
    </source>
</evidence>
<dbReference type="OrthoDB" id="7976202at2759"/>
<dbReference type="GO" id="GO:0055037">
    <property type="term" value="C:recycling endosome"/>
    <property type="evidence" value="ECO:0007669"/>
    <property type="project" value="UniProtKB-SubCell"/>
</dbReference>
<dbReference type="SMART" id="SM00239">
    <property type="entry name" value="C2"/>
    <property type="match status" value="2"/>
</dbReference>
<dbReference type="Gene3D" id="1.10.357.50">
    <property type="match status" value="1"/>
</dbReference>
<dbReference type="PROSITE" id="PS51258">
    <property type="entry name" value="MHD1"/>
    <property type="match status" value="1"/>
</dbReference>
<dbReference type="InterPro" id="IPR014770">
    <property type="entry name" value="Munc13_1"/>
</dbReference>
<evidence type="ECO:0000256" key="2">
    <source>
        <dbReference type="ARBA" id="ARBA00004496"/>
    </source>
</evidence>
<evidence type="ECO:0000256" key="7">
    <source>
        <dbReference type="ARBA" id="ARBA00022753"/>
    </source>
</evidence>
<dbReference type="CDD" id="cd04009">
    <property type="entry name" value="C2B_Munc13-like"/>
    <property type="match status" value="1"/>
</dbReference>
<dbReference type="InterPro" id="IPR010439">
    <property type="entry name" value="MUN_dom"/>
</dbReference>
<dbReference type="InterPro" id="IPR000008">
    <property type="entry name" value="C2_dom"/>
</dbReference>
<dbReference type="InterPro" id="IPR052095">
    <property type="entry name" value="UNC-13_domain"/>
</dbReference>
<evidence type="ECO:0000256" key="4">
    <source>
        <dbReference type="ARBA" id="ARBA00005823"/>
    </source>
</evidence>